<dbReference type="OrthoDB" id="94709at2157"/>
<protein>
    <submittedName>
        <fullName evidence="2">Uncharacterized protein</fullName>
    </submittedName>
</protein>
<keyword evidence="1" id="KW-0472">Membrane</keyword>
<dbReference type="HOGENOM" id="CLU_584791_0_0_2"/>
<dbReference type="KEGG" id="ton:TON_0900"/>
<keyword evidence="3" id="KW-1185">Reference proteome</keyword>
<dbReference type="eggNOG" id="arCOG08609">
    <property type="taxonomic scope" value="Archaea"/>
</dbReference>
<organism evidence="2 3">
    <name type="scientific">Thermococcus onnurineus (strain NA1)</name>
    <dbReference type="NCBI Taxonomy" id="523850"/>
    <lineage>
        <taxon>Archaea</taxon>
        <taxon>Methanobacteriati</taxon>
        <taxon>Methanobacteriota</taxon>
        <taxon>Thermococci</taxon>
        <taxon>Thermococcales</taxon>
        <taxon>Thermococcaceae</taxon>
        <taxon>Thermococcus</taxon>
    </lineage>
</organism>
<dbReference type="GeneID" id="7017203"/>
<accession>B6YWC5</accession>
<evidence type="ECO:0000313" key="3">
    <source>
        <dbReference type="Proteomes" id="UP000002727"/>
    </source>
</evidence>
<dbReference type="AlphaFoldDB" id="B6YWC5"/>
<feature type="transmembrane region" description="Helical" evidence="1">
    <location>
        <begin position="464"/>
        <end position="481"/>
    </location>
</feature>
<keyword evidence="1" id="KW-0812">Transmembrane</keyword>
<dbReference type="PATRIC" id="fig|523850.10.peg.908"/>
<evidence type="ECO:0000256" key="1">
    <source>
        <dbReference type="SAM" id="Phobius"/>
    </source>
</evidence>
<gene>
    <name evidence="2" type="ordered locus">TON_0900</name>
</gene>
<dbReference type="EMBL" id="CP000855">
    <property type="protein sequence ID" value="ACJ16388.1"/>
    <property type="molecule type" value="Genomic_DNA"/>
</dbReference>
<sequence>MRRNVLGGLLIFMLLAPMFGSVGATTTVEIYEESFTFKIRLFENGDANITLISVWLRPKDKIQEQIEYYLNQTNGSVEDAIKLAEEQQLAYYVQIIEQIGIDVNNATVKVYGIPNGDNITVVFNAIAVGMAKYYSYGDFWEIIIDPTRGLIGASYPDTGYPYWVIMHNEFVIHLPPDATLLSYPLPYKKTFNQSLFEVVPTITDDTVTVASTIKLEPYLSLEGFGSLFDEYNDFSITYQTPYKGEETFQKRATHEYVTLTVFSDGKTELKMREVYLNPQDEIDDMKSLVASYGVDNFKSLMISEYAQRFVGMGAVIYNASAYVEGLNETGPLVIGLSYLLENYTKLENGTYVYIFNPTMGLSSLETIRALAEYNYTFTTEVVLPDNGEFVSVPEPVSRELHGNYFTLNVTRSGNKIIITANTFIRYGASRQDIMNLLEGYDQLEVRYTLDVQKGTESNLSTTQIAGIVGAFVLIGLAIFIWKKH</sequence>
<keyword evidence="1" id="KW-1133">Transmembrane helix</keyword>
<dbReference type="RefSeq" id="WP_012571860.1">
    <property type="nucleotide sequence ID" value="NC_011529.1"/>
</dbReference>
<proteinExistence type="predicted"/>
<dbReference type="Proteomes" id="UP000002727">
    <property type="component" value="Chromosome"/>
</dbReference>
<reference evidence="2 3" key="1">
    <citation type="journal article" date="2008" name="J. Bacteriol.">
        <title>The complete genome sequence of Thermococcus onnurineus NA1 reveals a mixed heterotrophic and carboxydotrophic metabolism.</title>
        <authorList>
            <person name="Lee H.S."/>
            <person name="Kang S.G."/>
            <person name="Bae S.S."/>
            <person name="Lim J.K."/>
            <person name="Cho Y."/>
            <person name="Kim Y.J."/>
            <person name="Jeon J.H."/>
            <person name="Cha S.S."/>
            <person name="Kwon K.K."/>
            <person name="Kim H.T."/>
            <person name="Park C.J."/>
            <person name="Lee H.W."/>
            <person name="Kim S.I."/>
            <person name="Chun J."/>
            <person name="Colwell R.R."/>
            <person name="Kim S.J."/>
            <person name="Lee J.H."/>
        </authorList>
    </citation>
    <scope>NUCLEOTIDE SEQUENCE [LARGE SCALE GENOMIC DNA]</scope>
    <source>
        <strain evidence="2 3">NA1</strain>
    </source>
</reference>
<dbReference type="STRING" id="523850.TON_0900"/>
<evidence type="ECO:0000313" key="2">
    <source>
        <dbReference type="EMBL" id="ACJ16388.1"/>
    </source>
</evidence>
<name>B6YWC5_THEON</name>